<feature type="transmembrane region" description="Helical" evidence="2">
    <location>
        <begin position="329"/>
        <end position="347"/>
    </location>
</feature>
<feature type="domain" description="CS" evidence="3">
    <location>
        <begin position="175"/>
        <end position="279"/>
    </location>
</feature>
<keyword evidence="2" id="KW-0812">Transmembrane</keyword>
<gene>
    <name evidence="4" type="primary">ANKRD17</name>
    <name evidence="4" type="ORF">SNAT2548_LOCUS26628</name>
</gene>
<feature type="region of interest" description="Disordered" evidence="1">
    <location>
        <begin position="105"/>
        <end position="132"/>
    </location>
</feature>
<dbReference type="AlphaFoldDB" id="A0A812SF30"/>
<keyword evidence="5" id="KW-1185">Reference proteome</keyword>
<dbReference type="InterPro" id="IPR008978">
    <property type="entry name" value="HSP20-like_chaperone"/>
</dbReference>
<feature type="region of interest" description="Disordered" evidence="1">
    <location>
        <begin position="286"/>
        <end position="318"/>
    </location>
</feature>
<dbReference type="InterPro" id="IPR007052">
    <property type="entry name" value="CS_dom"/>
</dbReference>
<dbReference type="Proteomes" id="UP000604046">
    <property type="component" value="Unassembled WGS sequence"/>
</dbReference>
<feature type="compositionally biased region" description="Basic and acidic residues" evidence="1">
    <location>
        <begin position="106"/>
        <end position="117"/>
    </location>
</feature>
<organism evidence="4 5">
    <name type="scientific">Symbiodinium natans</name>
    <dbReference type="NCBI Taxonomy" id="878477"/>
    <lineage>
        <taxon>Eukaryota</taxon>
        <taxon>Sar</taxon>
        <taxon>Alveolata</taxon>
        <taxon>Dinophyceae</taxon>
        <taxon>Suessiales</taxon>
        <taxon>Symbiodiniaceae</taxon>
        <taxon>Symbiodinium</taxon>
    </lineage>
</organism>
<evidence type="ECO:0000256" key="2">
    <source>
        <dbReference type="SAM" id="Phobius"/>
    </source>
</evidence>
<sequence>MLDASSFGVVCVKVRTANDLKLIMDALTPELILTQDLIINDKVLDEGKQLGLLGKEMVESRLQLEQLISEGYTLDERGRYEPVIDLSFLNMSSMKDSCSQIQKQMRKQDEDKRKQEQAKLQAELDEEDTREDEQLLQEAGDLSYKVPTREWDNQFAQDDAPKKVAGNSPNLEAKITEKRITRYMTAEPDDKGVVKVYIDDPDVANASQESIHVTFSMSTYTVRITASPSLVLGPVDCGVIDPEASSWRLSKGKRLTLSLVLSEAGKINFQQKKRWEEFEAKVKAEKERKKQAGEDEAEPPARPVPVAPDAPEGPPPMMPIDTPTSNRNLLIACFVALLAVLMGLWLSRR</sequence>
<accession>A0A812SF30</accession>
<feature type="compositionally biased region" description="Acidic residues" evidence="1">
    <location>
        <begin position="123"/>
        <end position="132"/>
    </location>
</feature>
<feature type="compositionally biased region" description="Pro residues" evidence="1">
    <location>
        <begin position="300"/>
        <end position="318"/>
    </location>
</feature>
<dbReference type="Gene3D" id="2.60.40.790">
    <property type="match status" value="1"/>
</dbReference>
<dbReference type="OrthoDB" id="443447at2759"/>
<name>A0A812SF30_9DINO</name>
<evidence type="ECO:0000256" key="1">
    <source>
        <dbReference type="SAM" id="MobiDB-lite"/>
    </source>
</evidence>
<protein>
    <submittedName>
        <fullName evidence="4">ANKRD17 protein</fullName>
    </submittedName>
</protein>
<evidence type="ECO:0000313" key="4">
    <source>
        <dbReference type="EMBL" id="CAE7473865.1"/>
    </source>
</evidence>
<proteinExistence type="predicted"/>
<reference evidence="4" key="1">
    <citation type="submission" date="2021-02" db="EMBL/GenBank/DDBJ databases">
        <authorList>
            <person name="Dougan E. K."/>
            <person name="Rhodes N."/>
            <person name="Thang M."/>
            <person name="Chan C."/>
        </authorList>
    </citation>
    <scope>NUCLEOTIDE SEQUENCE</scope>
</reference>
<keyword evidence="2" id="KW-1133">Transmembrane helix</keyword>
<comment type="caution">
    <text evidence="4">The sequence shown here is derived from an EMBL/GenBank/DDBJ whole genome shotgun (WGS) entry which is preliminary data.</text>
</comment>
<evidence type="ECO:0000259" key="3">
    <source>
        <dbReference type="PROSITE" id="PS51203"/>
    </source>
</evidence>
<evidence type="ECO:0000313" key="5">
    <source>
        <dbReference type="Proteomes" id="UP000604046"/>
    </source>
</evidence>
<keyword evidence="2" id="KW-0472">Membrane</keyword>
<dbReference type="PROSITE" id="PS51203">
    <property type="entry name" value="CS"/>
    <property type="match status" value="1"/>
</dbReference>
<dbReference type="EMBL" id="CAJNDS010002435">
    <property type="protein sequence ID" value="CAE7473865.1"/>
    <property type="molecule type" value="Genomic_DNA"/>
</dbReference>